<dbReference type="NCBIfam" id="TIGR03897">
    <property type="entry name" value="lanti_2_LanM"/>
    <property type="match status" value="1"/>
</dbReference>
<feature type="domain" description="Lantibiotic biosynthesis protein dehydration" evidence="3">
    <location>
        <begin position="194"/>
        <end position="565"/>
    </location>
</feature>
<dbReference type="PIRSF" id="PIRSF037228">
    <property type="entry name" value="Lant_mod_RumM"/>
    <property type="match status" value="1"/>
</dbReference>
<feature type="binding site" evidence="1">
    <location>
        <position position="990"/>
    </location>
    <ligand>
        <name>Zn(2+)</name>
        <dbReference type="ChEBI" id="CHEBI:29105"/>
    </ligand>
</feature>
<feature type="region of interest" description="Disordered" evidence="2">
    <location>
        <begin position="64"/>
        <end position="98"/>
    </location>
</feature>
<organism evidence="4 5">
    <name type="scientific">Sphaerisporangium album</name>
    <dbReference type="NCBI Taxonomy" id="509200"/>
    <lineage>
        <taxon>Bacteria</taxon>
        <taxon>Bacillati</taxon>
        <taxon>Actinomycetota</taxon>
        <taxon>Actinomycetes</taxon>
        <taxon>Streptosporangiales</taxon>
        <taxon>Streptosporangiaceae</taxon>
        <taxon>Sphaerisporangium</taxon>
    </lineage>
</organism>
<dbReference type="GO" id="GO:0031179">
    <property type="term" value="P:peptide modification"/>
    <property type="evidence" value="ECO:0007669"/>
    <property type="project" value="InterPro"/>
</dbReference>
<dbReference type="Pfam" id="PF05147">
    <property type="entry name" value="LANC_like"/>
    <property type="match status" value="1"/>
</dbReference>
<evidence type="ECO:0000259" key="3">
    <source>
        <dbReference type="Pfam" id="PF13575"/>
    </source>
</evidence>
<evidence type="ECO:0000256" key="1">
    <source>
        <dbReference type="PIRSR" id="PIRSR607822-1"/>
    </source>
</evidence>
<dbReference type="OrthoDB" id="9148343at2"/>
<dbReference type="GO" id="GO:0046872">
    <property type="term" value="F:metal ion binding"/>
    <property type="evidence" value="ECO:0007669"/>
    <property type="project" value="UniProtKB-KW"/>
</dbReference>
<dbReference type="InterPro" id="IPR012341">
    <property type="entry name" value="6hp_glycosidase-like_sf"/>
</dbReference>
<reference evidence="4 5" key="1">
    <citation type="submission" date="2018-06" db="EMBL/GenBank/DDBJ databases">
        <title>Sphaerisporangium craniellae sp. nov., isolated from a marine sponge in the South China Sea.</title>
        <authorList>
            <person name="Li L."/>
        </authorList>
    </citation>
    <scope>NUCLEOTIDE SEQUENCE [LARGE SCALE GENOMIC DNA]</scope>
    <source>
        <strain evidence="4 5">CCTCC AA 208026</strain>
    </source>
</reference>
<dbReference type="InterPro" id="IPR017146">
    <property type="entry name" value="Lanti_2_LanM"/>
</dbReference>
<sequence>MSGTPIFAPTSVLAPDWWTPALTLTERTTPADTRATAPDWVADTEAALALPLGGPEGGAVVPGRVPGAQAASHGAGGEAVARGSAAGTETVEPGARPEPDGFGAVVWPFVAHARRELAGRPAFGPGVDVQAVMDAFAARLGARLVRAASRTLVLELHRARKAGRLAGATPERRFDDFVRLHSTPSGLAHLLTEYPVLARLLACMSRQAVDAAAELLGRFAADRAQIVRRLLGGADPGPLTCLAESGDRHRDGRAVAVLHFASGARVVYKPRPIAMHGHFNDLVRWLGASVPGLGPRTVALIDRGEYGWAEFVHARPCDTAAGVDRFYYRQGALLALLYALGATDMHFDNVIACADQPVIIDAETLLHPALPAALGDAPDPAIAALTTSVMDTMLLPLPLVGDQGAADMSGLGGDHSDLFPVDVVSWDAPGTDEMRLVRRPAPFAGGANRPTHDGAAPDPTDHRDALLAGFRAAYDAIVAHRDDLLGLRGLLNRFADDEVRVLTRPTHVYASLLDESTHPDVLRDAVERDRVLDHLSSTAAVPVHRLTVGHELAELWNGDVPLFAARPGSRDLWTGTGEVVPGVLDTSALDAAARKIRGMGPADRDDQEWIIRASLATRRTTPIHECPASEGPAGEPVSEGPVSEGSAGEPVSEGPVSEGSAPEGSAPEGAVLDRDRLVAAARGVGDRILGRAYQDGGRTNWLGLEPAGDRRWTIMPLGAGLATGYTGTALFLAELADMTGIERYAATARRALEPLPGLLDALTGRPDHISAIGCGGFSGLGGVAYALARLAALLDDATLAACVEPAVDLAALAVDSDDELGVAEGSAGCLAAMLSVHELTGSPAARRTAMACADRLLEHPATATLPPGFAEGAAGVGWALLRFAASGADGRPAEHERLAAHERPAEHCRPAGHHRPAERDRFAEYGRELLVRAASSVPAASSWCRGAPGVALALAGTPAVLTDPAIAATIDRITAGIARGGPLADQSLCHGESGRLELLTVAARLGRPPAVAARLRQGNALLAALETSGPRCGDADVAGPGLLHGLAGIGYALLRLAAPDLVPSVPLLQAPDRRTDA</sequence>
<dbReference type="Proteomes" id="UP000253094">
    <property type="component" value="Unassembled WGS sequence"/>
</dbReference>
<protein>
    <submittedName>
        <fullName evidence="4">Type 2 lantipeptide synthetase LanM</fullName>
    </submittedName>
</protein>
<evidence type="ECO:0000313" key="5">
    <source>
        <dbReference type="Proteomes" id="UP000253094"/>
    </source>
</evidence>
<dbReference type="AlphaFoldDB" id="A0A367EXQ7"/>
<dbReference type="SMART" id="SM01260">
    <property type="entry name" value="LANC_like"/>
    <property type="match status" value="1"/>
</dbReference>
<dbReference type="SUPFAM" id="SSF158745">
    <property type="entry name" value="LanC-like"/>
    <property type="match status" value="1"/>
</dbReference>
<dbReference type="GO" id="GO:0005975">
    <property type="term" value="P:carbohydrate metabolic process"/>
    <property type="evidence" value="ECO:0007669"/>
    <property type="project" value="InterPro"/>
</dbReference>
<proteinExistence type="predicted"/>
<comment type="caution">
    <text evidence="4">The sequence shown here is derived from an EMBL/GenBank/DDBJ whole genome shotgun (WGS) entry which is preliminary data.</text>
</comment>
<dbReference type="EMBL" id="QOIL01000028">
    <property type="protein sequence ID" value="RCG22422.1"/>
    <property type="molecule type" value="Genomic_DNA"/>
</dbReference>
<dbReference type="PRINTS" id="PR01955">
    <property type="entry name" value="LANCFRANKIA"/>
</dbReference>
<evidence type="ECO:0000313" key="4">
    <source>
        <dbReference type="EMBL" id="RCG22422.1"/>
    </source>
</evidence>
<feature type="binding site" evidence="1">
    <location>
        <position position="944"/>
    </location>
    <ligand>
        <name>Zn(2+)</name>
        <dbReference type="ChEBI" id="CHEBI:29105"/>
    </ligand>
</feature>
<keyword evidence="5" id="KW-1185">Reference proteome</keyword>
<dbReference type="Pfam" id="PF13575">
    <property type="entry name" value="DUF4135"/>
    <property type="match status" value="1"/>
</dbReference>
<dbReference type="CDD" id="cd04792">
    <property type="entry name" value="LanM-like"/>
    <property type="match status" value="1"/>
</dbReference>
<dbReference type="RefSeq" id="WP_114033260.1">
    <property type="nucleotide sequence ID" value="NZ_QOIL01000028.1"/>
</dbReference>
<keyword evidence="1" id="KW-0862">Zinc</keyword>
<evidence type="ECO:0000256" key="2">
    <source>
        <dbReference type="SAM" id="MobiDB-lite"/>
    </source>
</evidence>
<feature type="binding site" evidence="1">
    <location>
        <position position="989"/>
    </location>
    <ligand>
        <name>Zn(2+)</name>
        <dbReference type="ChEBI" id="CHEBI:29105"/>
    </ligand>
</feature>
<dbReference type="InterPro" id="IPR007822">
    <property type="entry name" value="LANC-like"/>
</dbReference>
<dbReference type="PRINTS" id="PR01950">
    <property type="entry name" value="LANCSUPER"/>
</dbReference>
<accession>A0A367EXQ7</accession>
<keyword evidence="1" id="KW-0479">Metal-binding</keyword>
<name>A0A367EXQ7_9ACTN</name>
<gene>
    <name evidence="4" type="primary">lanM</name>
    <name evidence="4" type="ORF">DQ384_35460</name>
</gene>
<feature type="region of interest" description="Disordered" evidence="2">
    <location>
        <begin position="620"/>
        <end position="672"/>
    </location>
</feature>
<dbReference type="Gene3D" id="1.50.10.10">
    <property type="match status" value="1"/>
</dbReference>
<dbReference type="InterPro" id="IPR025410">
    <property type="entry name" value="Lant_dehyd"/>
</dbReference>